<feature type="transmembrane region" description="Helical" evidence="7">
    <location>
        <begin position="35"/>
        <end position="56"/>
    </location>
</feature>
<sequence length="384" mass="42327">MRAPKDDSRQVPSERTGPGQSRPLQRLYGWLEHRAGLVFLLPAVVVILGFAIFPLLGSLYTSLIRIRFSGGQTELDFVGLANYRKLLLGSEQAHFLGRGGEALWVWVTLFFLALLLAWGLYRRYRQGRGGLAWSLLGGALVLAFAWLVLSRLVPGSLLGTLQTTLFYVFAGTALQYGLGLWLALLCAERLPGTRFFRVVFMLPLAITPVGIAYMFRMLTDTSKGPLQPLWAALGLEGFSWVNDPWGARFAVLIGDTWQWTPFAFIVLLAALQSIPQEQIEAAAVDGATRWQTFRYVIFPYLLPASATLVLIRMIEGFKIVDLPNILTNGGPGTATESITLHAYFAWRTLDVGTAAALGFTLLVLVSVFSTVYARALLPRARGEG</sequence>
<feature type="region of interest" description="Disordered" evidence="8">
    <location>
        <begin position="1"/>
        <end position="20"/>
    </location>
</feature>
<dbReference type="Pfam" id="PF00528">
    <property type="entry name" value="BPD_transp_1"/>
    <property type="match status" value="1"/>
</dbReference>
<dbReference type="EMBL" id="QWLA01000021">
    <property type="protein sequence ID" value="RIH87248.1"/>
    <property type="molecule type" value="Genomic_DNA"/>
</dbReference>
<dbReference type="PROSITE" id="PS50928">
    <property type="entry name" value="ABC_TM1"/>
    <property type="match status" value="1"/>
</dbReference>
<dbReference type="Proteomes" id="UP000265341">
    <property type="component" value="Unassembled WGS sequence"/>
</dbReference>
<comment type="similarity">
    <text evidence="7">Belongs to the binding-protein-dependent transport system permease family.</text>
</comment>
<comment type="caution">
    <text evidence="10">The sequence shown here is derived from an EMBL/GenBank/DDBJ whole genome shotgun (WGS) entry which is preliminary data.</text>
</comment>
<feature type="transmembrane region" description="Helical" evidence="7">
    <location>
        <begin position="292"/>
        <end position="314"/>
    </location>
</feature>
<name>A0A399ETE8_9DEIN</name>
<feature type="transmembrane region" description="Helical" evidence="7">
    <location>
        <begin position="249"/>
        <end position="271"/>
    </location>
</feature>
<accession>A0A399ETE8</accession>
<gene>
    <name evidence="10" type="primary">lacF_8</name>
    <name evidence="10" type="ORF">Mrose_01387</name>
</gene>
<feature type="transmembrane region" description="Helical" evidence="7">
    <location>
        <begin position="165"/>
        <end position="186"/>
    </location>
</feature>
<evidence type="ECO:0000256" key="6">
    <source>
        <dbReference type="ARBA" id="ARBA00023136"/>
    </source>
</evidence>
<feature type="compositionally biased region" description="Polar residues" evidence="8">
    <location>
        <begin position="10"/>
        <end position="20"/>
    </location>
</feature>
<keyword evidence="5 7" id="KW-1133">Transmembrane helix</keyword>
<dbReference type="AlphaFoldDB" id="A0A399ETE8"/>
<evidence type="ECO:0000256" key="1">
    <source>
        <dbReference type="ARBA" id="ARBA00004651"/>
    </source>
</evidence>
<evidence type="ECO:0000256" key="4">
    <source>
        <dbReference type="ARBA" id="ARBA00022692"/>
    </source>
</evidence>
<dbReference type="Gene3D" id="1.10.3720.10">
    <property type="entry name" value="MetI-like"/>
    <property type="match status" value="2"/>
</dbReference>
<dbReference type="CDD" id="cd06261">
    <property type="entry name" value="TM_PBP2"/>
    <property type="match status" value="1"/>
</dbReference>
<feature type="transmembrane region" description="Helical" evidence="7">
    <location>
        <begin position="133"/>
        <end position="153"/>
    </location>
</feature>
<evidence type="ECO:0000256" key="2">
    <source>
        <dbReference type="ARBA" id="ARBA00022448"/>
    </source>
</evidence>
<dbReference type="InterPro" id="IPR051393">
    <property type="entry name" value="ABC_transporter_permease"/>
</dbReference>
<dbReference type="SUPFAM" id="SSF161098">
    <property type="entry name" value="MetI-like"/>
    <property type="match status" value="2"/>
</dbReference>
<evidence type="ECO:0000313" key="11">
    <source>
        <dbReference type="Proteomes" id="UP000265341"/>
    </source>
</evidence>
<dbReference type="InterPro" id="IPR035906">
    <property type="entry name" value="MetI-like_sf"/>
</dbReference>
<reference evidence="10 11" key="1">
    <citation type="submission" date="2018-08" db="EMBL/GenBank/DDBJ databases">
        <title>Meiothermus roseus NBRC 110900 genome sequencing project.</title>
        <authorList>
            <person name="Da Costa M.S."/>
            <person name="Albuquerque L."/>
            <person name="Raposo P."/>
            <person name="Froufe H.J.C."/>
            <person name="Barroso C.S."/>
            <person name="Egas C."/>
        </authorList>
    </citation>
    <scope>NUCLEOTIDE SEQUENCE [LARGE SCALE GENOMIC DNA]</scope>
    <source>
        <strain evidence="10 11">NBRC 110900</strain>
    </source>
</reference>
<feature type="transmembrane region" description="Helical" evidence="7">
    <location>
        <begin position="103"/>
        <end position="121"/>
    </location>
</feature>
<keyword evidence="2 7" id="KW-0813">Transport</keyword>
<keyword evidence="6 7" id="KW-0472">Membrane</keyword>
<comment type="subcellular location">
    <subcellularLocation>
        <location evidence="1 7">Cell membrane</location>
        <topology evidence="1 7">Multi-pass membrane protein</topology>
    </subcellularLocation>
</comment>
<feature type="domain" description="ABC transmembrane type-1" evidence="9">
    <location>
        <begin position="161"/>
        <end position="372"/>
    </location>
</feature>
<feature type="transmembrane region" description="Helical" evidence="7">
    <location>
        <begin position="198"/>
        <end position="215"/>
    </location>
</feature>
<dbReference type="PANTHER" id="PTHR30193:SF45">
    <property type="entry name" value="ABC TRANSPORTER PERMEASE PROTEIN"/>
    <property type="match status" value="1"/>
</dbReference>
<evidence type="ECO:0000259" key="9">
    <source>
        <dbReference type="PROSITE" id="PS50928"/>
    </source>
</evidence>
<proteinExistence type="inferred from homology"/>
<keyword evidence="4 7" id="KW-0812">Transmembrane</keyword>
<evidence type="ECO:0000256" key="5">
    <source>
        <dbReference type="ARBA" id="ARBA00022989"/>
    </source>
</evidence>
<dbReference type="GO" id="GO:0055085">
    <property type="term" value="P:transmembrane transport"/>
    <property type="evidence" value="ECO:0007669"/>
    <property type="project" value="InterPro"/>
</dbReference>
<evidence type="ECO:0000256" key="7">
    <source>
        <dbReference type="RuleBase" id="RU363032"/>
    </source>
</evidence>
<dbReference type="RefSeq" id="WP_245969648.1">
    <property type="nucleotide sequence ID" value="NZ_QWLA01000021.1"/>
</dbReference>
<protein>
    <submittedName>
        <fullName evidence="10">Lactose transport system permease protein LacF</fullName>
    </submittedName>
</protein>
<evidence type="ECO:0000256" key="3">
    <source>
        <dbReference type="ARBA" id="ARBA00022475"/>
    </source>
</evidence>
<organism evidence="10 11">
    <name type="scientific">Calidithermus roseus</name>
    <dbReference type="NCBI Taxonomy" id="1644118"/>
    <lineage>
        <taxon>Bacteria</taxon>
        <taxon>Thermotogati</taxon>
        <taxon>Deinococcota</taxon>
        <taxon>Deinococci</taxon>
        <taxon>Thermales</taxon>
        <taxon>Thermaceae</taxon>
        <taxon>Calidithermus</taxon>
    </lineage>
</organism>
<evidence type="ECO:0000256" key="8">
    <source>
        <dbReference type="SAM" id="MobiDB-lite"/>
    </source>
</evidence>
<dbReference type="PANTHER" id="PTHR30193">
    <property type="entry name" value="ABC TRANSPORTER PERMEASE PROTEIN"/>
    <property type="match status" value="1"/>
</dbReference>
<dbReference type="GO" id="GO:0005886">
    <property type="term" value="C:plasma membrane"/>
    <property type="evidence" value="ECO:0007669"/>
    <property type="project" value="UniProtKB-SubCell"/>
</dbReference>
<feature type="transmembrane region" description="Helical" evidence="7">
    <location>
        <begin position="354"/>
        <end position="377"/>
    </location>
</feature>
<dbReference type="InterPro" id="IPR000515">
    <property type="entry name" value="MetI-like"/>
</dbReference>
<evidence type="ECO:0000313" key="10">
    <source>
        <dbReference type="EMBL" id="RIH87248.1"/>
    </source>
</evidence>
<keyword evidence="11" id="KW-1185">Reference proteome</keyword>
<keyword evidence="3" id="KW-1003">Cell membrane</keyword>